<comment type="caution">
    <text evidence="1">The sequence shown here is derived from an EMBL/GenBank/DDBJ whole genome shotgun (WGS) entry which is preliminary data.</text>
</comment>
<evidence type="ECO:0000313" key="1">
    <source>
        <dbReference type="EMBL" id="KKN18322.1"/>
    </source>
</evidence>
<reference evidence="1" key="1">
    <citation type="journal article" date="2015" name="Nature">
        <title>Complex archaea that bridge the gap between prokaryotes and eukaryotes.</title>
        <authorList>
            <person name="Spang A."/>
            <person name="Saw J.H."/>
            <person name="Jorgensen S.L."/>
            <person name="Zaremba-Niedzwiedzka K."/>
            <person name="Martijn J."/>
            <person name="Lind A.E."/>
            <person name="van Eijk R."/>
            <person name="Schleper C."/>
            <person name="Guy L."/>
            <person name="Ettema T.J."/>
        </authorList>
    </citation>
    <scope>NUCLEOTIDE SEQUENCE</scope>
</reference>
<dbReference type="AlphaFoldDB" id="A0A0F9P1V0"/>
<gene>
    <name evidence="1" type="ORF">LCGC14_0956870</name>
</gene>
<accession>A0A0F9P1V0</accession>
<dbReference type="EMBL" id="LAZR01003438">
    <property type="protein sequence ID" value="KKN18322.1"/>
    <property type="molecule type" value="Genomic_DNA"/>
</dbReference>
<organism evidence="1">
    <name type="scientific">marine sediment metagenome</name>
    <dbReference type="NCBI Taxonomy" id="412755"/>
    <lineage>
        <taxon>unclassified sequences</taxon>
        <taxon>metagenomes</taxon>
        <taxon>ecological metagenomes</taxon>
    </lineage>
</organism>
<sequence length="71" mass="8441">MFEMLFKRPETKRVAVIDQIRGLTVQRNMLLRKLESLIKVTESNLVIRNENADRVLAEARQIVEDVKKEWM</sequence>
<proteinExistence type="predicted"/>
<protein>
    <submittedName>
        <fullName evidence="1">Uncharacterized protein</fullName>
    </submittedName>
</protein>
<name>A0A0F9P1V0_9ZZZZ</name>